<dbReference type="Proteomes" id="UP001381693">
    <property type="component" value="Unassembled WGS sequence"/>
</dbReference>
<comment type="caution">
    <text evidence="2">The sequence shown here is derived from an EMBL/GenBank/DDBJ whole genome shotgun (WGS) entry which is preliminary data.</text>
</comment>
<gene>
    <name evidence="2" type="ORF">SK128_016655</name>
</gene>
<feature type="transmembrane region" description="Helical" evidence="1">
    <location>
        <begin position="145"/>
        <end position="169"/>
    </location>
</feature>
<name>A0AAN8WS73_HALRR</name>
<feature type="transmembrane region" description="Helical" evidence="1">
    <location>
        <begin position="77"/>
        <end position="103"/>
    </location>
</feature>
<proteinExistence type="predicted"/>
<reference evidence="2 3" key="1">
    <citation type="submission" date="2023-11" db="EMBL/GenBank/DDBJ databases">
        <title>Halocaridina rubra genome assembly.</title>
        <authorList>
            <person name="Smith C."/>
        </authorList>
    </citation>
    <scope>NUCLEOTIDE SEQUENCE [LARGE SCALE GENOMIC DNA]</scope>
    <source>
        <strain evidence="2">EP-1</strain>
        <tissue evidence="2">Whole</tissue>
    </source>
</reference>
<keyword evidence="1" id="KW-0812">Transmembrane</keyword>
<evidence type="ECO:0000313" key="2">
    <source>
        <dbReference type="EMBL" id="KAK7065360.1"/>
    </source>
</evidence>
<protein>
    <submittedName>
        <fullName evidence="2">Uncharacterized protein</fullName>
    </submittedName>
</protein>
<feature type="transmembrane region" description="Helical" evidence="1">
    <location>
        <begin position="175"/>
        <end position="199"/>
    </location>
</feature>
<keyword evidence="1" id="KW-0472">Membrane</keyword>
<evidence type="ECO:0000313" key="3">
    <source>
        <dbReference type="Proteomes" id="UP001381693"/>
    </source>
</evidence>
<accession>A0AAN8WS73</accession>
<organism evidence="2 3">
    <name type="scientific">Halocaridina rubra</name>
    <name type="common">Hawaiian red shrimp</name>
    <dbReference type="NCBI Taxonomy" id="373956"/>
    <lineage>
        <taxon>Eukaryota</taxon>
        <taxon>Metazoa</taxon>
        <taxon>Ecdysozoa</taxon>
        <taxon>Arthropoda</taxon>
        <taxon>Crustacea</taxon>
        <taxon>Multicrustacea</taxon>
        <taxon>Malacostraca</taxon>
        <taxon>Eumalacostraca</taxon>
        <taxon>Eucarida</taxon>
        <taxon>Decapoda</taxon>
        <taxon>Pleocyemata</taxon>
        <taxon>Caridea</taxon>
        <taxon>Atyoidea</taxon>
        <taxon>Atyidae</taxon>
        <taxon>Halocaridina</taxon>
    </lineage>
</organism>
<keyword evidence="1" id="KW-1133">Transmembrane helix</keyword>
<dbReference type="AlphaFoldDB" id="A0AAN8WS73"/>
<dbReference type="EMBL" id="JAXCGZ010020805">
    <property type="protein sequence ID" value="KAK7065360.1"/>
    <property type="molecule type" value="Genomic_DNA"/>
</dbReference>
<sequence>MNITEYETETLTDPISAICEQQFWNATLSWDGTTPDMGLCMERTVLLWSPCILLWILTPLQVLYLRHRGLDYLNWTLITYMKIVLSLLVSIAAVTELIWAIVLRSQEIHVPVSEFIAPSILLLTYILQSYLIILGKQHGERSSGIIVCFWTAMLLCGIPQFITTVISGLNQDDRLHWLLMVTFLIQYIGAIAFFIVNCFADNPPDSRFFSKSEKEFPEPYASFISQLTFHWANGLVWLGYKRPLIPDDLWDMPSKISTVHLDKRWDMAWRKQHASIP</sequence>
<evidence type="ECO:0000256" key="1">
    <source>
        <dbReference type="SAM" id="Phobius"/>
    </source>
</evidence>
<feature type="transmembrane region" description="Helical" evidence="1">
    <location>
        <begin position="45"/>
        <end position="65"/>
    </location>
</feature>
<feature type="transmembrane region" description="Helical" evidence="1">
    <location>
        <begin position="115"/>
        <end position="133"/>
    </location>
</feature>
<keyword evidence="3" id="KW-1185">Reference proteome</keyword>